<accession>A0A414FU14</accession>
<protein>
    <recommendedName>
        <fullName evidence="3">Lipoprotein</fullName>
    </recommendedName>
</protein>
<dbReference type="RefSeq" id="WP_118164857.1">
    <property type="nucleotide sequence ID" value="NZ_QSJG01000015.1"/>
</dbReference>
<dbReference type="AlphaFoldDB" id="A0A414FU14"/>
<dbReference type="PROSITE" id="PS51257">
    <property type="entry name" value="PROKAR_LIPOPROTEIN"/>
    <property type="match status" value="1"/>
</dbReference>
<dbReference type="Proteomes" id="UP000284361">
    <property type="component" value="Unassembled WGS sequence"/>
</dbReference>
<evidence type="ECO:0000313" key="2">
    <source>
        <dbReference type="Proteomes" id="UP000284361"/>
    </source>
</evidence>
<gene>
    <name evidence="1" type="ORF">DW789_08595</name>
</gene>
<name>A0A414FU14_9BACT</name>
<sequence>MRTRSLKDSLFYVFFGVGFFLTGCGDDNNEFPEVDGQLPGLELISEHIRTLTGYEFSLKGKITDKDGIQSIRLFCPELSLEKTISLLQYYSEPQSEYYLDYAFTIPDDIEGNSFIVKVFVTDFGGRTTEGEILITLDGDYTLPTLTVKSAKDINIVVSEGTEYTVQFQSTDNKGLAYVEVDVPELNFNEKVQVSTEANPLTSYEYSNTLSFPVNKLGTYKMYLRASDFLGNIAVDSCNVLISLVKDYTSMFYVDFEGSDASLLLRDEFGVPAMVKHTANFQYEARCYSKGNTPIRFIVNEDNFNICFGADKDNPNKLTSVIDKLWPIILPESGYYKVCINTQEEIYSFERYIPDSNPLPIGQEVMAYNPGDGGKQSYIYQFGLAGTGFEGAFGFSTNQVYEMTPNAENPYELSCELRFPKEDYLNFTLTPCHPWGWWESPSWRYIGSDNHFCGDGSESNIGRDIPAGTYTFIFDTHLVQGKLIPKNN</sequence>
<proteinExistence type="predicted"/>
<comment type="caution">
    <text evidence="1">The sequence shown here is derived from an EMBL/GenBank/DDBJ whole genome shotgun (WGS) entry which is preliminary data.</text>
</comment>
<dbReference type="EMBL" id="QSJG01000015">
    <property type="protein sequence ID" value="RHD54223.1"/>
    <property type="molecule type" value="Genomic_DNA"/>
</dbReference>
<organism evidence="1 2">
    <name type="scientific">Phocaeicola plebeius</name>
    <dbReference type="NCBI Taxonomy" id="310297"/>
    <lineage>
        <taxon>Bacteria</taxon>
        <taxon>Pseudomonadati</taxon>
        <taxon>Bacteroidota</taxon>
        <taxon>Bacteroidia</taxon>
        <taxon>Bacteroidales</taxon>
        <taxon>Bacteroidaceae</taxon>
        <taxon>Phocaeicola</taxon>
    </lineage>
</organism>
<evidence type="ECO:0008006" key="3">
    <source>
        <dbReference type="Google" id="ProtNLM"/>
    </source>
</evidence>
<reference evidence="1 2" key="1">
    <citation type="submission" date="2018-08" db="EMBL/GenBank/DDBJ databases">
        <title>A genome reference for cultivated species of the human gut microbiota.</title>
        <authorList>
            <person name="Zou Y."/>
            <person name="Xue W."/>
            <person name="Luo G."/>
        </authorList>
    </citation>
    <scope>NUCLEOTIDE SEQUENCE [LARGE SCALE GENOMIC DNA]</scope>
    <source>
        <strain evidence="1 2">AM31-10</strain>
    </source>
</reference>
<evidence type="ECO:0000313" key="1">
    <source>
        <dbReference type="EMBL" id="RHD54223.1"/>
    </source>
</evidence>